<dbReference type="InterPro" id="IPR000109">
    <property type="entry name" value="POT_fam"/>
</dbReference>
<dbReference type="InterPro" id="IPR036259">
    <property type="entry name" value="MFS_trans_sf"/>
</dbReference>
<feature type="transmembrane region" description="Helical" evidence="6">
    <location>
        <begin position="178"/>
        <end position="195"/>
    </location>
</feature>
<keyword evidence="5 6" id="KW-0472">Membrane</keyword>
<protein>
    <submittedName>
        <fullName evidence="7">Peptide transporter family 1</fullName>
    </submittedName>
</protein>
<evidence type="ECO:0000313" key="8">
    <source>
        <dbReference type="Proteomes" id="UP001516464"/>
    </source>
</evidence>
<sequence>MLSDQSYTTWRDQGIKMDNNIQIGQFNLAIKPLQIHSSYVVFSSIMNMFFYFYLFPKLKKHGYNPNSLFKMALGVLLSSISFMMYIIVEIYLNKGIITSIFWQLPQFFFMATGEVLLGVNGIEFVYSESHAEVKCIVYSGWIITIAIGNFLVAIFSMIKIGTYIGNVINYHNAEIIDGIIYILFGIIGFCFFYWFSRIYKFKNQNFYSK</sequence>
<dbReference type="Pfam" id="PF00854">
    <property type="entry name" value="PTR2"/>
    <property type="match status" value="1"/>
</dbReference>
<dbReference type="Proteomes" id="UP001516464">
    <property type="component" value="Unassembled WGS sequence"/>
</dbReference>
<evidence type="ECO:0000313" key="7">
    <source>
        <dbReference type="EMBL" id="KAF7683417.1"/>
    </source>
</evidence>
<keyword evidence="3 6" id="KW-0812">Transmembrane</keyword>
<evidence type="ECO:0000256" key="1">
    <source>
        <dbReference type="ARBA" id="ARBA00004141"/>
    </source>
</evidence>
<evidence type="ECO:0000256" key="6">
    <source>
        <dbReference type="SAM" id="Phobius"/>
    </source>
</evidence>
<keyword evidence="8" id="KW-1185">Reference proteome</keyword>
<feature type="transmembrane region" description="Helical" evidence="6">
    <location>
        <begin position="36"/>
        <end position="55"/>
    </location>
</feature>
<gene>
    <name evidence="7" type="primary">yin_1</name>
    <name evidence="7" type="ORF">TCON_1369</name>
</gene>
<dbReference type="EMBL" id="SBIQ01000088">
    <property type="protein sequence ID" value="KAF7683417.1"/>
    <property type="molecule type" value="Genomic_DNA"/>
</dbReference>
<name>A0ABQ7HZ24_9MICR</name>
<keyword evidence="4 6" id="KW-1133">Transmembrane helix</keyword>
<organism evidence="7 8">
    <name type="scientific">Astathelohania contejeani</name>
    <dbReference type="NCBI Taxonomy" id="164912"/>
    <lineage>
        <taxon>Eukaryota</taxon>
        <taxon>Fungi</taxon>
        <taxon>Fungi incertae sedis</taxon>
        <taxon>Microsporidia</taxon>
        <taxon>Astathelohaniidae</taxon>
        <taxon>Astathelohania</taxon>
    </lineage>
</organism>
<reference evidence="7 8" key="1">
    <citation type="submission" date="2019-01" db="EMBL/GenBank/DDBJ databases">
        <title>Genomes sequencing and comparative genomics of infectious freshwater microsporidia, Cucumispora dikerogammari and Thelohania contejeani.</title>
        <authorList>
            <person name="Cormier A."/>
            <person name="Giraud I."/>
            <person name="Wattier R."/>
            <person name="Teixeira M."/>
            <person name="Grandjean F."/>
            <person name="Rigaud T."/>
            <person name="Cordaux R."/>
        </authorList>
    </citation>
    <scope>NUCLEOTIDE SEQUENCE [LARGE SCALE GENOMIC DNA]</scope>
    <source>
        <strain evidence="7">T1</strain>
        <tissue evidence="7">Spores</tissue>
    </source>
</reference>
<accession>A0ABQ7HZ24</accession>
<feature type="transmembrane region" description="Helical" evidence="6">
    <location>
        <begin position="107"/>
        <end position="126"/>
    </location>
</feature>
<dbReference type="Gene3D" id="1.20.1250.20">
    <property type="entry name" value="MFS general substrate transporter like domains"/>
    <property type="match status" value="1"/>
</dbReference>
<dbReference type="PANTHER" id="PTHR11654">
    <property type="entry name" value="OLIGOPEPTIDE TRANSPORTER-RELATED"/>
    <property type="match status" value="1"/>
</dbReference>
<evidence type="ECO:0000256" key="4">
    <source>
        <dbReference type="ARBA" id="ARBA00022989"/>
    </source>
</evidence>
<evidence type="ECO:0000256" key="2">
    <source>
        <dbReference type="ARBA" id="ARBA00005982"/>
    </source>
</evidence>
<evidence type="ECO:0000256" key="3">
    <source>
        <dbReference type="ARBA" id="ARBA00022692"/>
    </source>
</evidence>
<proteinExistence type="inferred from homology"/>
<comment type="similarity">
    <text evidence="2">Belongs to the major facilitator superfamily. Proton-dependent oligopeptide transporter (POT/PTR) (TC 2.A.17) family.</text>
</comment>
<feature type="transmembrane region" description="Helical" evidence="6">
    <location>
        <begin position="138"/>
        <end position="158"/>
    </location>
</feature>
<comment type="subcellular location">
    <subcellularLocation>
        <location evidence="1">Membrane</location>
        <topology evidence="1">Multi-pass membrane protein</topology>
    </subcellularLocation>
</comment>
<comment type="caution">
    <text evidence="7">The sequence shown here is derived from an EMBL/GenBank/DDBJ whole genome shotgun (WGS) entry which is preliminary data.</text>
</comment>
<evidence type="ECO:0000256" key="5">
    <source>
        <dbReference type="ARBA" id="ARBA00023136"/>
    </source>
</evidence>
<feature type="transmembrane region" description="Helical" evidence="6">
    <location>
        <begin position="67"/>
        <end position="87"/>
    </location>
</feature>